<organism evidence="1 2">
    <name type="scientific">Dendrolimus kikuchii</name>
    <dbReference type="NCBI Taxonomy" id="765133"/>
    <lineage>
        <taxon>Eukaryota</taxon>
        <taxon>Metazoa</taxon>
        <taxon>Ecdysozoa</taxon>
        <taxon>Arthropoda</taxon>
        <taxon>Hexapoda</taxon>
        <taxon>Insecta</taxon>
        <taxon>Pterygota</taxon>
        <taxon>Neoptera</taxon>
        <taxon>Endopterygota</taxon>
        <taxon>Lepidoptera</taxon>
        <taxon>Glossata</taxon>
        <taxon>Ditrysia</taxon>
        <taxon>Bombycoidea</taxon>
        <taxon>Lasiocampidae</taxon>
        <taxon>Dendrolimus</taxon>
    </lineage>
</organism>
<protein>
    <submittedName>
        <fullName evidence="1">Uncharacterized protein</fullName>
    </submittedName>
</protein>
<evidence type="ECO:0000313" key="2">
    <source>
        <dbReference type="Proteomes" id="UP000824533"/>
    </source>
</evidence>
<dbReference type="EMBL" id="CM034412">
    <property type="protein sequence ID" value="KAJ0170668.1"/>
    <property type="molecule type" value="Genomic_DNA"/>
</dbReference>
<gene>
    <name evidence="1" type="ORF">K1T71_013440</name>
</gene>
<keyword evidence="2" id="KW-1185">Reference proteome</keyword>
<sequence>MEALIFLILLTIISLSASDTFSVKIGVDHHVNVVDSRFLSFTIDPKYLFSSSEKYNSKECICMATSLTPAYIRIAGPSTSSMTFQNATIAINELEEDNYQEIKSQGRLAVSHRKWRKFVQWAKSTGFDLVFALNNEEKTSSGMWDPNTALNILTVAEKANIADIFWQLGYECNDQSIEEYLNDLETLRVIIETFAPGRAGEWLVVGGDVSNCLHADSKSDFKDYITLSDDMMDAIMLNGNNFIWWLSILKFSNYPSYNLHLIVHQFWCTLLYKNLVGEKVLDVELESDQSVLFAHCTSLRHKAVPGAVTIYGANMDDEVARFSIKMNKREEGGDIMQFVISQDHNGNVIVNGRPMLHEGDIKPAVKRVRPYKTLLINLPPKSFGFWVLANTNIEACQYFDGTNDTSEPESHHDSEEESEEIIRRKRLVEFQKSQYEKKEMTVKKTDIVTSFNSVMDSGVSKEPQTVANKCIQNLENNEINCNSVKNKLVNNSNDSRKSNIETSTPMGILMENNLVINDVIDLDNITELEIIRDDDNKLKENISELQNDLGVTLQFFHDNSVKTKRNADDKDTTRTDTDNAASSSISNSSRKPKRPEEKSKRRQSLNNPEGKRFENIKISKLRRSEDSKPNKLERLKAKVFKNNLLEGKNNILDNILSKRNERLKSERRKLRFGNNKLSKRNSRTAKVRNLSKNNFNEDKGKRIRRSINKHILKPTDLFLNNSNEIIITTDNESRSVRNANVEHKTNRNYRKLSTADEDIYITGQSADKPIDNIRRKTLRSGRNVHDLTKNQSRFENHTDSSKSGTETRSNEEVISQKRPNQRNIENKDIISSEDVKLPSHRNKISRSSRNVIEKGIKHSESFSENEIENDDIEKTKLWKILRKIHKQLKDLSTERDTDYDAFNDEITIDDDANTSKEDSGLIKSTVNNLLRVLRELNKNLSRFWSGVNLLD</sequence>
<comment type="caution">
    <text evidence="1">The sequence shown here is derived from an EMBL/GenBank/DDBJ whole genome shotgun (WGS) entry which is preliminary data.</text>
</comment>
<reference evidence="1 2" key="1">
    <citation type="journal article" date="2021" name="Front. Genet.">
        <title>Chromosome-Level Genome Assembly Reveals Significant Gene Expansion in the Toll and IMD Signaling Pathways of Dendrolimus kikuchii.</title>
        <authorList>
            <person name="Zhou J."/>
            <person name="Wu P."/>
            <person name="Xiong Z."/>
            <person name="Liu N."/>
            <person name="Zhao N."/>
            <person name="Ji M."/>
            <person name="Qiu Y."/>
            <person name="Yang B."/>
        </authorList>
    </citation>
    <scope>NUCLEOTIDE SEQUENCE [LARGE SCALE GENOMIC DNA]</scope>
    <source>
        <strain evidence="1">Ann1</strain>
    </source>
</reference>
<evidence type="ECO:0000313" key="1">
    <source>
        <dbReference type="EMBL" id="KAJ0170668.1"/>
    </source>
</evidence>
<accession>A0ACC1CGN1</accession>
<dbReference type="Proteomes" id="UP000824533">
    <property type="component" value="Linkage Group LG26"/>
</dbReference>
<proteinExistence type="predicted"/>
<name>A0ACC1CGN1_9NEOP</name>